<comment type="caution">
    <text evidence="1">The sequence shown here is derived from an EMBL/GenBank/DDBJ whole genome shotgun (WGS) entry which is preliminary data.</text>
</comment>
<evidence type="ECO:0000313" key="1">
    <source>
        <dbReference type="EMBL" id="GIL50929.1"/>
    </source>
</evidence>
<organism evidence="1 2">
    <name type="scientific">Volvox africanus</name>
    <dbReference type="NCBI Taxonomy" id="51714"/>
    <lineage>
        <taxon>Eukaryota</taxon>
        <taxon>Viridiplantae</taxon>
        <taxon>Chlorophyta</taxon>
        <taxon>core chlorophytes</taxon>
        <taxon>Chlorophyceae</taxon>
        <taxon>CS clade</taxon>
        <taxon>Chlamydomonadales</taxon>
        <taxon>Volvocaceae</taxon>
        <taxon>Volvox</taxon>
    </lineage>
</organism>
<proteinExistence type="predicted"/>
<dbReference type="AlphaFoldDB" id="A0A8J4EXC2"/>
<dbReference type="EMBL" id="BNCO01000010">
    <property type="protein sequence ID" value="GIL50929.1"/>
    <property type="molecule type" value="Genomic_DNA"/>
</dbReference>
<reference evidence="1" key="1">
    <citation type="journal article" date="2021" name="Proc. Natl. Acad. Sci. U.S.A.">
        <title>Three genomes in the algal genus Volvox reveal the fate of a haploid sex-determining region after a transition to homothallism.</title>
        <authorList>
            <person name="Yamamoto K."/>
            <person name="Hamaji T."/>
            <person name="Kawai-Toyooka H."/>
            <person name="Matsuzaki R."/>
            <person name="Takahashi F."/>
            <person name="Nishimura Y."/>
            <person name="Kawachi M."/>
            <person name="Noguchi H."/>
            <person name="Minakuchi Y."/>
            <person name="Umen J.G."/>
            <person name="Toyoda A."/>
            <person name="Nozaki H."/>
        </authorList>
    </citation>
    <scope>NUCLEOTIDE SEQUENCE</scope>
    <source>
        <strain evidence="1">NIES-3780</strain>
    </source>
</reference>
<keyword evidence="2" id="KW-1185">Reference proteome</keyword>
<sequence length="132" mass="14660">MGLPLPRSLVQRIGRHSLPHQRGAMRLVCRNWSEALSQDVAQLQLPLVVLAPLPTYHETLLCPTILAPPIGRALDGTASALRSPQEAARASGARLRKLILNDVDLRPQQLETICEMKSLEQLLVFFRSLELP</sequence>
<accession>A0A8J4EXC2</accession>
<name>A0A8J4EXC2_9CHLO</name>
<gene>
    <name evidence="1" type="ORF">Vafri_7014</name>
</gene>
<dbReference type="Proteomes" id="UP000747399">
    <property type="component" value="Unassembled WGS sequence"/>
</dbReference>
<evidence type="ECO:0008006" key="3">
    <source>
        <dbReference type="Google" id="ProtNLM"/>
    </source>
</evidence>
<protein>
    <recommendedName>
        <fullName evidence="3">F-box domain-containing protein</fullName>
    </recommendedName>
</protein>
<evidence type="ECO:0000313" key="2">
    <source>
        <dbReference type="Proteomes" id="UP000747399"/>
    </source>
</evidence>